<name>H8XP23_FLAIG</name>
<dbReference type="AlphaFoldDB" id="H8XP23"/>
<dbReference type="EMBL" id="HE774682">
    <property type="protein sequence ID" value="CCG52290.1"/>
    <property type="molecule type" value="Genomic_DNA"/>
</dbReference>
<organism evidence="1 2">
    <name type="scientific">Flavobacterium indicum (strain DSM 17447 / CIP 109464 / GPTSA100-9)</name>
    <dbReference type="NCBI Taxonomy" id="1094466"/>
    <lineage>
        <taxon>Bacteria</taxon>
        <taxon>Pseudomonadati</taxon>
        <taxon>Bacteroidota</taxon>
        <taxon>Flavobacteriia</taxon>
        <taxon>Flavobacteriales</taxon>
        <taxon>Flavobacteriaceae</taxon>
        <taxon>Flavobacterium</taxon>
    </lineage>
</organism>
<sequence>MFSFSAAWGQEELTAYQQKKVVYTNSGILIDSIAINPNTLKIQTKNQVLDTTYYKYNAATKKITFTKEITDTIVIAYQRLPNFLTKTYTIYDPKKIVPNEAGQLITFQDKSNKKTSTLFNGLQTNGSISRAVTVGNNQNTVLNSNLDLQVSGKLSENITLKASIQDSNIPLQQGGYSQKLDEFDQIFIELASKNWNIRAGDLFLENRNTSFLNFNKKVQGLNTHINWGNTNHKTDVFVAASLVRGQYSRSTFTGQEGNQGPYKLKGTNGELYVLVISGSERVYINGILQERGENKDYIIDYNAGEIIFNATKPITSEMRIVVEYQFSDRNFTRFLTYGGVQQEREKFKIGAYVYSENDVKNQPLQQSLSEQQIQVLQNAGDDSTLMQASSAYVDSYSENKILYQKVLVGSTEVFEFSTDETQTLYQVKFTLVGANQGNYILSSSNAIGKIYEYIAPVGGVPQGNYEPIVQLFAPVKLQIATVVSSYSPTEKTNIESEIAISNNDRNLYSTLDDSNNQGIAAKLNGKQKFNTKNLKINTFATVNYVQENFKPIERLYNIEFNRDWNILNPTGNQSLVIGGFEFFTTKTDSIQWLLNGKYQFEKLDYSNNFSGSKQVFQMLAKRNNFLVQTQGSYMKSSGELSKSDFLRNQTIAKYHYKKNYIGGSFRHENNKEFSTSTQNLTNISQRFTEYGNFIGRGDSTKVFTEIGYLIRNNDSIQNGVLQRVNQSFSTYLKSQILKKDDQNLSVFINYRNLKFTDGRANQPTLNSRLNYSDSYFGQLVQTNTFYETSSGTIAQQEFTYLEVEPGRGVYMWNDYNANGIQELQEFEVATFPDLAKYVKVFLPNQIFVRTFQNKLSQSLTFNGSVWQNATGFKKVLSKLYNQTSLIIDKKIKRDSNNFEWNPFTYNENELIGLNKTLRNSLFFNKGKQHYSATYNFTTTSIKNLLNFGSQENTLVSHQLQFAHLVKKYWLFQWMATTSNLESISDNYASRNFTIKSIEINPKIAYLFSKNASWEVFYKISSKENTLGSLENLKQNQWGTSFIWNTEKGFTSNGNFSYYNNKFEGNASSPVGFQLLEGLQAGKNMTWLLSLQKNITQFLDIAINYQGRKSETSKTIHTGTVQLRAFF</sequence>
<evidence type="ECO:0000313" key="1">
    <source>
        <dbReference type="EMBL" id="CCG52290.1"/>
    </source>
</evidence>
<dbReference type="eggNOG" id="COG5448">
    <property type="taxonomic scope" value="Bacteria"/>
</dbReference>
<proteinExistence type="predicted"/>
<evidence type="ECO:0000313" key="2">
    <source>
        <dbReference type="Proteomes" id="UP000007599"/>
    </source>
</evidence>
<dbReference type="Proteomes" id="UP000007599">
    <property type="component" value="Chromosome I"/>
</dbReference>
<dbReference type="KEGG" id="fin:KQS_01485"/>
<dbReference type="PATRIC" id="fig|1094466.5.peg.292"/>
<reference evidence="1 2" key="1">
    <citation type="journal article" date="2012" name="J. Bacteriol.">
        <title>Complete Genome Sequence of Flavobacterium indicum GPSTA100-9T, Isolated from Warm Spring Water.</title>
        <authorList>
            <person name="Barbier P."/>
            <person name="Houel A."/>
            <person name="Loux V."/>
            <person name="Poulain J."/>
            <person name="Bernardet J.F."/>
            <person name="Touchon M."/>
            <person name="Duchaud E."/>
        </authorList>
    </citation>
    <scope>NUCLEOTIDE SEQUENCE [LARGE SCALE GENOMIC DNA]</scope>
    <source>
        <strain evidence="2">DSM 17447 / CIP 109464 / GPTSA100-9</strain>
    </source>
</reference>
<protein>
    <submittedName>
        <fullName evidence="1">Uncharacterized protein</fullName>
    </submittedName>
</protein>
<accession>H8XP23</accession>
<keyword evidence="2" id="KW-1185">Reference proteome</keyword>
<dbReference type="STRING" id="1094466.KQS_01485"/>
<dbReference type="HOGENOM" id="CLU_275678_0_0_10"/>
<reference evidence="2" key="2">
    <citation type="submission" date="2012-03" db="EMBL/GenBank/DDBJ databases">
        <title>Complete genome sequence of Flavobacterium indicum GPTSA100-9T, isolated from warm spring water.</title>
        <authorList>
            <person name="Barbier P."/>
            <person name="Houel A."/>
            <person name="Loux V."/>
            <person name="Poulain J."/>
            <person name="Bernardet J.-F."/>
            <person name="Touchon M."/>
            <person name="Duchaud E."/>
        </authorList>
    </citation>
    <scope>NUCLEOTIDE SEQUENCE [LARGE SCALE GENOMIC DNA]</scope>
    <source>
        <strain evidence="2">DSM 17447 / CIP 109464 / GPTSA100-9</strain>
    </source>
</reference>
<gene>
    <name evidence="1" type="ordered locus">KQS_01485</name>
</gene>